<evidence type="ECO:0000259" key="2">
    <source>
        <dbReference type="PROSITE" id="PS50181"/>
    </source>
</evidence>
<dbReference type="EMBL" id="JARIHO010000023">
    <property type="protein sequence ID" value="KAJ7343212.1"/>
    <property type="molecule type" value="Genomic_DNA"/>
</dbReference>
<evidence type="ECO:0000313" key="4">
    <source>
        <dbReference type="Proteomes" id="UP001218218"/>
    </source>
</evidence>
<dbReference type="InterPro" id="IPR001810">
    <property type="entry name" value="F-box_dom"/>
</dbReference>
<sequence>MAPRKKTGKDKGLAFPPSPHGFPALPLDILYEIFSLLHPLELLYLTRTTKPFRRFLLNRANVGIWRAAFSVLHADGLPACPPYASEPAWARLVFEKICCTTLRDNPHLDPVWWEFSARYCGGCMASQVGKTTSQKLKRIDPKRNWKAVFPSVPRNRDSRDHCRYYLVAHQTQLIDACNKTEDPAARAAIIHARIQETLLITQHSDLWRTWGRKQIEGRRIEAANRQAEKERKLRDKEDARVEAIVAKLTALGWSDEPWMNGGKLATQIRYYPSVVVPQNLTPRAYRDLEPVLLSKLTAAKRTCTLRRRLHVFVSAFPMIITETQIANLALSIRPRLSDVALIPEVRALLDQEGEELVEENELATALRPVMPRLLQTWVGDTIARIGEYAAEQLGVTSLNPQPGSSNKSSKEIPVDPLSLAIAIVTCPRKCGAAAPIATLLKHPCPNDPANWLHAFGLHFHPDDEKDDVYRAAAISTFHQRPFTPAVFDFASRLGAVEGVVRAYGRDPKRTTRAEMEGEQRRVRCSVCAERAKDRRGCVVKSGTILSDGWAAALEHSLKAHLNEREAKIEWELSGDSVPDAIPPDMSGASTAQNL</sequence>
<dbReference type="PROSITE" id="PS50181">
    <property type="entry name" value="FBOX"/>
    <property type="match status" value="1"/>
</dbReference>
<dbReference type="AlphaFoldDB" id="A0AAD6ZXU5"/>
<protein>
    <recommendedName>
        <fullName evidence="2">F-box domain-containing protein</fullName>
    </recommendedName>
</protein>
<gene>
    <name evidence="3" type="ORF">DFH08DRAFT_962345</name>
</gene>
<dbReference type="SUPFAM" id="SSF81383">
    <property type="entry name" value="F-box domain"/>
    <property type="match status" value="1"/>
</dbReference>
<accession>A0AAD6ZXU5</accession>
<keyword evidence="4" id="KW-1185">Reference proteome</keyword>
<name>A0AAD6ZXU5_9AGAR</name>
<feature type="domain" description="F-box" evidence="2">
    <location>
        <begin position="19"/>
        <end position="68"/>
    </location>
</feature>
<reference evidence="3" key="1">
    <citation type="submission" date="2023-03" db="EMBL/GenBank/DDBJ databases">
        <title>Massive genome expansion in bonnet fungi (Mycena s.s.) driven by repeated elements and novel gene families across ecological guilds.</title>
        <authorList>
            <consortium name="Lawrence Berkeley National Laboratory"/>
            <person name="Harder C.B."/>
            <person name="Miyauchi S."/>
            <person name="Viragh M."/>
            <person name="Kuo A."/>
            <person name="Thoen E."/>
            <person name="Andreopoulos B."/>
            <person name="Lu D."/>
            <person name="Skrede I."/>
            <person name="Drula E."/>
            <person name="Henrissat B."/>
            <person name="Morin E."/>
            <person name="Kohler A."/>
            <person name="Barry K."/>
            <person name="LaButti K."/>
            <person name="Morin E."/>
            <person name="Salamov A."/>
            <person name="Lipzen A."/>
            <person name="Mereny Z."/>
            <person name="Hegedus B."/>
            <person name="Baldrian P."/>
            <person name="Stursova M."/>
            <person name="Weitz H."/>
            <person name="Taylor A."/>
            <person name="Grigoriev I.V."/>
            <person name="Nagy L.G."/>
            <person name="Martin F."/>
            <person name="Kauserud H."/>
        </authorList>
    </citation>
    <scope>NUCLEOTIDE SEQUENCE</scope>
    <source>
        <strain evidence="3">CBHHK002</strain>
    </source>
</reference>
<proteinExistence type="predicted"/>
<dbReference type="Proteomes" id="UP001218218">
    <property type="component" value="Unassembled WGS sequence"/>
</dbReference>
<evidence type="ECO:0000256" key="1">
    <source>
        <dbReference type="SAM" id="MobiDB-lite"/>
    </source>
</evidence>
<organism evidence="3 4">
    <name type="scientific">Mycena albidolilacea</name>
    <dbReference type="NCBI Taxonomy" id="1033008"/>
    <lineage>
        <taxon>Eukaryota</taxon>
        <taxon>Fungi</taxon>
        <taxon>Dikarya</taxon>
        <taxon>Basidiomycota</taxon>
        <taxon>Agaricomycotina</taxon>
        <taxon>Agaricomycetes</taxon>
        <taxon>Agaricomycetidae</taxon>
        <taxon>Agaricales</taxon>
        <taxon>Marasmiineae</taxon>
        <taxon>Mycenaceae</taxon>
        <taxon>Mycena</taxon>
    </lineage>
</organism>
<comment type="caution">
    <text evidence="3">The sequence shown here is derived from an EMBL/GenBank/DDBJ whole genome shotgun (WGS) entry which is preliminary data.</text>
</comment>
<dbReference type="InterPro" id="IPR036047">
    <property type="entry name" value="F-box-like_dom_sf"/>
</dbReference>
<evidence type="ECO:0000313" key="3">
    <source>
        <dbReference type="EMBL" id="KAJ7343212.1"/>
    </source>
</evidence>
<feature type="region of interest" description="Disordered" evidence="1">
    <location>
        <begin position="574"/>
        <end position="594"/>
    </location>
</feature>